<reference evidence="2 3" key="1">
    <citation type="submission" date="2024-07" db="EMBL/GenBank/DDBJ databases">
        <title>Chromosome-level genome assembly of the water stick insect Ranatra chinensis (Heteroptera: Nepidae).</title>
        <authorList>
            <person name="Liu X."/>
        </authorList>
    </citation>
    <scope>NUCLEOTIDE SEQUENCE [LARGE SCALE GENOMIC DNA]</scope>
    <source>
        <strain evidence="2">Cailab_2021Rc</strain>
        <tissue evidence="2">Muscle</tissue>
    </source>
</reference>
<dbReference type="Proteomes" id="UP001558652">
    <property type="component" value="Unassembled WGS sequence"/>
</dbReference>
<protein>
    <submittedName>
        <fullName evidence="2">Uncharacterized protein</fullName>
    </submittedName>
</protein>
<feature type="region of interest" description="Disordered" evidence="1">
    <location>
        <begin position="156"/>
        <end position="175"/>
    </location>
</feature>
<evidence type="ECO:0000313" key="2">
    <source>
        <dbReference type="EMBL" id="KAL1137800.1"/>
    </source>
</evidence>
<evidence type="ECO:0000256" key="1">
    <source>
        <dbReference type="SAM" id="MobiDB-lite"/>
    </source>
</evidence>
<proteinExistence type="predicted"/>
<sequence length="280" mass="31652">MAPKRRRKTSFLEPITQAEETVASGHAHKDTWLGRRRIRSLQNRGTEFIPLLKWHGESKLVPAGWDQAVGIHLELLSVPNMDIQSISRASDHSRSLSARTTAGSCSGYSGGKVLHHNGMGRPIVTYFCTVNYTLGVEREMSRVTLVGMGWRMWRGPEGRRPSSARRPVQSTAADRTSNLATHLPYNYQFNYHPKLSSRVLCRVSTPLHRPKQRVPPWEPPPTRSVLRVLCPDMIFKASAFESSLFRHSEVGFVKAGRELDNAKRLRPKERTLIRILSTPA</sequence>
<gene>
    <name evidence="2" type="ORF">AAG570_009496</name>
</gene>
<dbReference type="AlphaFoldDB" id="A0ABD0YPH6"/>
<organism evidence="2 3">
    <name type="scientific">Ranatra chinensis</name>
    <dbReference type="NCBI Taxonomy" id="642074"/>
    <lineage>
        <taxon>Eukaryota</taxon>
        <taxon>Metazoa</taxon>
        <taxon>Ecdysozoa</taxon>
        <taxon>Arthropoda</taxon>
        <taxon>Hexapoda</taxon>
        <taxon>Insecta</taxon>
        <taxon>Pterygota</taxon>
        <taxon>Neoptera</taxon>
        <taxon>Paraneoptera</taxon>
        <taxon>Hemiptera</taxon>
        <taxon>Heteroptera</taxon>
        <taxon>Panheteroptera</taxon>
        <taxon>Nepomorpha</taxon>
        <taxon>Nepidae</taxon>
        <taxon>Ranatrinae</taxon>
        <taxon>Ranatra</taxon>
    </lineage>
</organism>
<accession>A0ABD0YPH6</accession>
<dbReference type="EMBL" id="JBFDAA010000004">
    <property type="protein sequence ID" value="KAL1137800.1"/>
    <property type="molecule type" value="Genomic_DNA"/>
</dbReference>
<comment type="caution">
    <text evidence="2">The sequence shown here is derived from an EMBL/GenBank/DDBJ whole genome shotgun (WGS) entry which is preliminary data.</text>
</comment>
<evidence type="ECO:0000313" key="3">
    <source>
        <dbReference type="Proteomes" id="UP001558652"/>
    </source>
</evidence>
<name>A0ABD0YPH6_9HEMI</name>
<keyword evidence="3" id="KW-1185">Reference proteome</keyword>